<name>A0A3A1WTE6_9HYPH</name>
<dbReference type="OrthoDB" id="9789875at2"/>
<evidence type="ECO:0000259" key="1">
    <source>
        <dbReference type="Pfam" id="PF09949"/>
    </source>
</evidence>
<dbReference type="Proteomes" id="UP000265750">
    <property type="component" value="Unassembled WGS sequence"/>
</dbReference>
<comment type="caution">
    <text evidence="2">The sequence shown here is derived from an EMBL/GenBank/DDBJ whole genome shotgun (WGS) entry which is preliminary data.</text>
</comment>
<gene>
    <name evidence="2" type="ORF">D3218_11595</name>
</gene>
<evidence type="ECO:0000313" key="3">
    <source>
        <dbReference type="Proteomes" id="UP000265750"/>
    </source>
</evidence>
<dbReference type="PANTHER" id="PTHR28208">
    <property type="entry name" value="PHOSPHATIDATE PHOSPHATASE APP1"/>
    <property type="match status" value="1"/>
</dbReference>
<evidence type="ECO:0000313" key="2">
    <source>
        <dbReference type="EMBL" id="RIY01025.1"/>
    </source>
</evidence>
<accession>A0A3A1WTE6</accession>
<sequence length="388" mass="42611">MISDTLRGIGRHILRRSRVLRFTVKRAVGLTDRPTLVVYPGRVARGRLTILGRVLEDEGVFDAPHSNSRLRNLWLTFKRYETDEIGGARVRYEGPAGSGEVFSDTEGYFDLDLDAAHLGDDAGPWTPLRFTLETARGYDFRPVQAEGRARVVSRAARFGVISDIDDTIIHTGAFKLLRHWRIVTANSPEARTAFPGVSEFYRALCEGSAGPQTNPVFYVSSSPWNLSDIFERFMALKNIPAGPMLLRSLSSDALGWLLRRHRSHKDQEIDGLLADYPHLRFVLIGDSGQKDATVYAAAVERHPGRILAVHIHDVRPAGTASDEVERELRRIEAAGVPTTLGRTLEAAAAHAEGAGLVAAGTHAAVLAEIADEAGKPERFGPFPVIVQP</sequence>
<keyword evidence="3" id="KW-1185">Reference proteome</keyword>
<dbReference type="PANTHER" id="PTHR28208:SF3">
    <property type="entry name" value="PHOSPHATIDATE PHOSPHATASE APP1"/>
    <property type="match status" value="1"/>
</dbReference>
<proteinExistence type="predicted"/>
<dbReference type="AlphaFoldDB" id="A0A3A1WTE6"/>
<dbReference type="InterPro" id="IPR052935">
    <property type="entry name" value="Mg2+_PAP"/>
</dbReference>
<dbReference type="InterPro" id="IPR019236">
    <property type="entry name" value="APP1_cat"/>
</dbReference>
<protein>
    <submittedName>
        <fullName evidence="2">DUF2183 domain-containing protein</fullName>
    </submittedName>
</protein>
<dbReference type="RefSeq" id="WP_119540227.1">
    <property type="nucleotide sequence ID" value="NZ_QYRN01000005.1"/>
</dbReference>
<feature type="domain" description="Phosphatidate phosphatase APP1 catalytic" evidence="1">
    <location>
        <begin position="158"/>
        <end position="312"/>
    </location>
</feature>
<dbReference type="GO" id="GO:0008195">
    <property type="term" value="F:phosphatidate phosphatase activity"/>
    <property type="evidence" value="ECO:0007669"/>
    <property type="project" value="InterPro"/>
</dbReference>
<dbReference type="EMBL" id="QYRN01000005">
    <property type="protein sequence ID" value="RIY01025.1"/>
    <property type="molecule type" value="Genomic_DNA"/>
</dbReference>
<organism evidence="2 3">
    <name type="scientific">Aureimonas flava</name>
    <dbReference type="NCBI Taxonomy" id="2320271"/>
    <lineage>
        <taxon>Bacteria</taxon>
        <taxon>Pseudomonadati</taxon>
        <taxon>Pseudomonadota</taxon>
        <taxon>Alphaproteobacteria</taxon>
        <taxon>Hyphomicrobiales</taxon>
        <taxon>Aurantimonadaceae</taxon>
        <taxon>Aureimonas</taxon>
    </lineage>
</organism>
<dbReference type="Pfam" id="PF09949">
    <property type="entry name" value="APP1_cat"/>
    <property type="match status" value="1"/>
</dbReference>
<reference evidence="3" key="1">
    <citation type="submission" date="2018-09" db="EMBL/GenBank/DDBJ databases">
        <authorList>
            <person name="Tuo L."/>
        </authorList>
    </citation>
    <scope>NUCLEOTIDE SEQUENCE [LARGE SCALE GENOMIC DNA]</scope>
    <source>
        <strain evidence="3">M2BS4Y-1</strain>
    </source>
</reference>